<dbReference type="Proteomes" id="UP000028002">
    <property type="component" value="Unassembled WGS sequence"/>
</dbReference>
<dbReference type="EMBL" id="JGVH01000059">
    <property type="protein sequence ID" value="KER02057.1"/>
    <property type="molecule type" value="Genomic_DNA"/>
</dbReference>
<keyword evidence="1" id="KW-0472">Membrane</keyword>
<proteinExistence type="predicted"/>
<reference evidence="2 3" key="1">
    <citation type="submission" date="2014-03" db="EMBL/GenBank/DDBJ databases">
        <title>Draft Genome of Photorhabdus temperata Meg1.</title>
        <authorList>
            <person name="Hurst S.G.IV."/>
            <person name="Morris K."/>
            <person name="Thomas K."/>
            <person name="Tisa L.S."/>
        </authorList>
    </citation>
    <scope>NUCLEOTIDE SEQUENCE [LARGE SCALE GENOMIC DNA]</scope>
    <source>
        <strain evidence="2 3">Meg1</strain>
    </source>
</reference>
<evidence type="ECO:0000313" key="2">
    <source>
        <dbReference type="EMBL" id="KER02057.1"/>
    </source>
</evidence>
<accession>A0A081RTQ4</accession>
<evidence type="ECO:0000313" key="3">
    <source>
        <dbReference type="Proteomes" id="UP000028002"/>
    </source>
</evidence>
<dbReference type="AlphaFoldDB" id="A0A081RTQ4"/>
<feature type="transmembrane region" description="Helical" evidence="1">
    <location>
        <begin position="6"/>
        <end position="27"/>
    </location>
</feature>
<dbReference type="PROSITE" id="PS51257">
    <property type="entry name" value="PROKAR_LIPOPROTEIN"/>
    <property type="match status" value="1"/>
</dbReference>
<keyword evidence="1" id="KW-0812">Transmembrane</keyword>
<keyword evidence="1" id="KW-1133">Transmembrane helix</keyword>
<name>A0A081RTQ4_PHOTE</name>
<sequence>MNRSTLIIMTILYILFLACFVVSVAIYKINQKLKHINYIL</sequence>
<protein>
    <submittedName>
        <fullName evidence="2">Uncharacterized protein</fullName>
    </submittedName>
</protein>
<comment type="caution">
    <text evidence="2">The sequence shown here is derived from an EMBL/GenBank/DDBJ whole genome shotgun (WGS) entry which is preliminary data.</text>
</comment>
<gene>
    <name evidence="2" type="ORF">MEG1DRAFT_03269</name>
</gene>
<evidence type="ECO:0000256" key="1">
    <source>
        <dbReference type="SAM" id="Phobius"/>
    </source>
</evidence>
<organism evidence="2 3">
    <name type="scientific">Photorhabdus temperata subsp. temperata Meg1</name>
    <dbReference type="NCBI Taxonomy" id="1393735"/>
    <lineage>
        <taxon>Bacteria</taxon>
        <taxon>Pseudomonadati</taxon>
        <taxon>Pseudomonadota</taxon>
        <taxon>Gammaproteobacteria</taxon>
        <taxon>Enterobacterales</taxon>
        <taxon>Morganellaceae</taxon>
        <taxon>Photorhabdus</taxon>
    </lineage>
</organism>